<feature type="non-terminal residue" evidence="5">
    <location>
        <position position="551"/>
    </location>
</feature>
<keyword evidence="3" id="KW-1133">Transmembrane helix</keyword>
<feature type="transmembrane region" description="Helical" evidence="3">
    <location>
        <begin position="191"/>
        <end position="212"/>
    </location>
</feature>
<feature type="transmembrane region" description="Helical" evidence="3">
    <location>
        <begin position="364"/>
        <end position="382"/>
    </location>
</feature>
<feature type="transmembrane region" description="Helical" evidence="3">
    <location>
        <begin position="121"/>
        <end position="142"/>
    </location>
</feature>
<dbReference type="InterPro" id="IPR011701">
    <property type="entry name" value="MFS"/>
</dbReference>
<proteinExistence type="predicted"/>
<dbReference type="AlphaFoldDB" id="A0AAI8YFS1"/>
<feature type="transmembrane region" description="Helical" evidence="3">
    <location>
        <begin position="249"/>
        <end position="273"/>
    </location>
</feature>
<evidence type="ECO:0000313" key="5">
    <source>
        <dbReference type="EMBL" id="CAJ2502984.1"/>
    </source>
</evidence>
<dbReference type="GO" id="GO:0022857">
    <property type="term" value="F:transmembrane transporter activity"/>
    <property type="evidence" value="ECO:0007669"/>
    <property type="project" value="InterPro"/>
</dbReference>
<sequence>MRNTSIHQSHDANTVTGHHERTDDGEDDYEQTGTTAGMREKKDQPDAPASILNEAEDHHPAQPVMSQAAAETDGQDGPQPLPPTDTAQRDAKERGILARALSALNWMPPWCRYEPQNPPKFTLGMNILFGFSGTFTVANLYYPQPILNIIAEDFNVSYERSSSIAALSQAGYAVGLLLLCPLADMVPRRPLILFLIWATATMWIGLCLTNSFDVFISLSFLCGVGTVTPQLILPLVGDLAPTHRRATSLSIVVSGLTLGLLIARVLSGIVANYTSWRNIYWVALGAQYVTFILLLFSLPDYPTKNQGLNYFKGLWEMAVMVVEEPLLTQACIMGFLLSAAFTNFWTTLTFLLASPPYNYSSLEIGLFAFIGIAVITLAPVWSRLITDRFVFLFSSVVGLAFELVGDIIGTFTGTFTVAGPVIEAIMMDTGSNFTHTANRSNIYNLDAKARNRVNTAYMVFSFAGQLTGTAVGNRLYAEGGWVWSGGCRIAFIGAAILVGLARGPRETGWVGWRGGWNIRKDASQSKETTSTERTVEEASPPSEKPNETAPS</sequence>
<evidence type="ECO:0000256" key="1">
    <source>
        <dbReference type="ARBA" id="ARBA00004141"/>
    </source>
</evidence>
<feature type="transmembrane region" description="Helical" evidence="3">
    <location>
        <begin position="481"/>
        <end position="501"/>
    </location>
</feature>
<feature type="transmembrane region" description="Helical" evidence="3">
    <location>
        <begin position="162"/>
        <end position="179"/>
    </location>
</feature>
<feature type="transmembrane region" description="Helical" evidence="3">
    <location>
        <begin position="330"/>
        <end position="352"/>
    </location>
</feature>
<feature type="domain" description="Major facilitator superfamily (MFS) profile" evidence="4">
    <location>
        <begin position="122"/>
        <end position="551"/>
    </location>
</feature>
<feature type="compositionally biased region" description="Basic and acidic residues" evidence="2">
    <location>
        <begin position="520"/>
        <end position="536"/>
    </location>
</feature>
<evidence type="ECO:0000259" key="4">
    <source>
        <dbReference type="PROSITE" id="PS50850"/>
    </source>
</evidence>
<dbReference type="EMBL" id="CAUWAG010000004">
    <property type="protein sequence ID" value="CAJ2502984.1"/>
    <property type="molecule type" value="Genomic_DNA"/>
</dbReference>
<reference evidence="5" key="1">
    <citation type="submission" date="2023-10" db="EMBL/GenBank/DDBJ databases">
        <authorList>
            <person name="Hackl T."/>
        </authorList>
    </citation>
    <scope>NUCLEOTIDE SEQUENCE</scope>
</reference>
<feature type="compositionally biased region" description="Polar residues" evidence="2">
    <location>
        <begin position="1"/>
        <end position="16"/>
    </location>
</feature>
<dbReference type="InterPro" id="IPR020846">
    <property type="entry name" value="MFS_dom"/>
</dbReference>
<dbReference type="InterPro" id="IPR036259">
    <property type="entry name" value="MFS_trans_sf"/>
</dbReference>
<name>A0AAI8YFS1_9PEZI</name>
<feature type="region of interest" description="Disordered" evidence="2">
    <location>
        <begin position="520"/>
        <end position="551"/>
    </location>
</feature>
<dbReference type="CDD" id="cd17324">
    <property type="entry name" value="MFS_NepI_like"/>
    <property type="match status" value="1"/>
</dbReference>
<dbReference type="PROSITE" id="PS50850">
    <property type="entry name" value="MFS"/>
    <property type="match status" value="1"/>
</dbReference>
<dbReference type="PANTHER" id="PTHR42910">
    <property type="entry name" value="TRANSPORTER SCO4007-RELATED"/>
    <property type="match status" value="1"/>
</dbReference>
<keyword evidence="3" id="KW-0472">Membrane</keyword>
<dbReference type="PANTHER" id="PTHR42910:SF1">
    <property type="entry name" value="MAJOR FACILITATOR SUPERFAMILY (MFS) PROFILE DOMAIN-CONTAINING PROTEIN"/>
    <property type="match status" value="1"/>
</dbReference>
<dbReference type="Gene3D" id="1.20.1250.20">
    <property type="entry name" value="MFS general substrate transporter like domains"/>
    <property type="match status" value="1"/>
</dbReference>
<feature type="transmembrane region" description="Helical" evidence="3">
    <location>
        <begin position="279"/>
        <end position="298"/>
    </location>
</feature>
<dbReference type="GO" id="GO:0016020">
    <property type="term" value="C:membrane"/>
    <property type="evidence" value="ECO:0007669"/>
    <property type="project" value="UniProtKB-SubCell"/>
</dbReference>
<keyword evidence="6" id="KW-1185">Reference proteome</keyword>
<keyword evidence="3" id="KW-0812">Transmembrane</keyword>
<feature type="transmembrane region" description="Helical" evidence="3">
    <location>
        <begin position="389"/>
        <end position="411"/>
    </location>
</feature>
<organism evidence="5 6">
    <name type="scientific">Anthostomella pinea</name>
    <dbReference type="NCBI Taxonomy" id="933095"/>
    <lineage>
        <taxon>Eukaryota</taxon>
        <taxon>Fungi</taxon>
        <taxon>Dikarya</taxon>
        <taxon>Ascomycota</taxon>
        <taxon>Pezizomycotina</taxon>
        <taxon>Sordariomycetes</taxon>
        <taxon>Xylariomycetidae</taxon>
        <taxon>Xylariales</taxon>
        <taxon>Xylariaceae</taxon>
        <taxon>Anthostomella</taxon>
    </lineage>
</organism>
<dbReference type="SUPFAM" id="SSF103473">
    <property type="entry name" value="MFS general substrate transporter"/>
    <property type="match status" value="1"/>
</dbReference>
<protein>
    <submittedName>
        <fullName evidence="5">Uu.00g103780.m01.CDS01</fullName>
    </submittedName>
</protein>
<comment type="caution">
    <text evidence="5">The sequence shown here is derived from an EMBL/GenBank/DDBJ whole genome shotgun (WGS) entry which is preliminary data.</text>
</comment>
<gene>
    <name evidence="5" type="ORF">KHLLAP_LOCUS3452</name>
</gene>
<dbReference type="Pfam" id="PF07690">
    <property type="entry name" value="MFS_1"/>
    <property type="match status" value="1"/>
</dbReference>
<evidence type="ECO:0000256" key="3">
    <source>
        <dbReference type="SAM" id="Phobius"/>
    </source>
</evidence>
<evidence type="ECO:0000256" key="2">
    <source>
        <dbReference type="SAM" id="MobiDB-lite"/>
    </source>
</evidence>
<evidence type="ECO:0000313" key="6">
    <source>
        <dbReference type="Proteomes" id="UP001295740"/>
    </source>
</evidence>
<feature type="region of interest" description="Disordered" evidence="2">
    <location>
        <begin position="1"/>
        <end position="89"/>
    </location>
</feature>
<accession>A0AAI8YFS1</accession>
<comment type="subcellular location">
    <subcellularLocation>
        <location evidence="1">Membrane</location>
        <topology evidence="1">Multi-pass membrane protein</topology>
    </subcellularLocation>
</comment>
<feature type="transmembrane region" description="Helical" evidence="3">
    <location>
        <begin position="218"/>
        <end position="237"/>
    </location>
</feature>
<dbReference type="Proteomes" id="UP001295740">
    <property type="component" value="Unassembled WGS sequence"/>
</dbReference>